<proteinExistence type="inferred from homology"/>
<dbReference type="InterPro" id="IPR057471">
    <property type="entry name" value="CHMP7_WHD"/>
</dbReference>
<evidence type="ECO:0000256" key="10">
    <source>
        <dbReference type="ARBA" id="ARBA00041629"/>
    </source>
</evidence>
<protein>
    <recommendedName>
        <fullName evidence="9">Charged multivesicular body protein 7</fullName>
    </recommendedName>
    <alternativeName>
        <fullName evidence="10">Chromatin-modifying protein 7</fullName>
    </alternativeName>
</protein>
<evidence type="ECO:0000256" key="2">
    <source>
        <dbReference type="ARBA" id="ARBA00004496"/>
    </source>
</evidence>
<name>A0AAD1VXC0_PELCU</name>
<accession>A0AAD1VXC0</accession>
<organism evidence="13 14">
    <name type="scientific">Pelobates cultripes</name>
    <name type="common">Western spadefoot toad</name>
    <dbReference type="NCBI Taxonomy" id="61616"/>
    <lineage>
        <taxon>Eukaryota</taxon>
        <taxon>Metazoa</taxon>
        <taxon>Chordata</taxon>
        <taxon>Craniata</taxon>
        <taxon>Vertebrata</taxon>
        <taxon>Euteleostomi</taxon>
        <taxon>Amphibia</taxon>
        <taxon>Batrachia</taxon>
        <taxon>Anura</taxon>
        <taxon>Pelobatoidea</taxon>
        <taxon>Pelobatidae</taxon>
        <taxon>Pelobates</taxon>
    </lineage>
</organism>
<keyword evidence="6" id="KW-0653">Protein transport</keyword>
<dbReference type="GO" id="GO:0015031">
    <property type="term" value="P:protein transport"/>
    <property type="evidence" value="ECO:0007669"/>
    <property type="project" value="UniProtKB-KW"/>
</dbReference>
<dbReference type="EMBL" id="OW240914">
    <property type="protein sequence ID" value="CAH2275133.1"/>
    <property type="molecule type" value="Genomic_DNA"/>
</dbReference>
<dbReference type="Pfam" id="PF25880">
    <property type="entry name" value="WHD_CHMP7_1st"/>
    <property type="match status" value="1"/>
</dbReference>
<evidence type="ECO:0000256" key="5">
    <source>
        <dbReference type="ARBA" id="ARBA00022490"/>
    </source>
</evidence>
<evidence type="ECO:0000259" key="12">
    <source>
        <dbReference type="Pfam" id="PF25239"/>
    </source>
</evidence>
<dbReference type="Proteomes" id="UP001295444">
    <property type="component" value="Chromosome 03"/>
</dbReference>
<evidence type="ECO:0000256" key="9">
    <source>
        <dbReference type="ARBA" id="ARBA00041077"/>
    </source>
</evidence>
<dbReference type="InterPro" id="IPR005024">
    <property type="entry name" value="Snf7_fam"/>
</dbReference>
<sequence>MAPVEPYPPDWEDDERMSFLFSAFKQSRDVNSADWDSKMSFWVSMILRYSQSQGLLSVTLRQLQTEFTRKGSIPLGLPTVIQEMVRQGTLQRESDFVSGVTSGWLAWSIRQLVIRPLRWTAGTVLGIQISPDEALVIPEVVKKWAELLLKRYPSSSLNSLPVLREKDVQSLWAEICPNPSSLNLVLLQLQRDKKICVLEKGEEKLMKFLQEGMGQVTPIGDTDVGIYELRKCEKLLSERLESACEESDKLKMDALSCKRLGNKHQALRCLRRRKLAERRVTELQNKLDTVQGILERISAAETDRKVVAAYDVGVSALRLAMKDVNLEKAESLVDQIQEFCDLQDDVSQTLSGASVNDIDIDSDDLERELDDILKNVSDQLDLPDVPTTPIISLPQHPSIFERDRDGSQQDDRSHLRYAPQPVLQ</sequence>
<evidence type="ECO:0000256" key="8">
    <source>
        <dbReference type="ARBA" id="ARBA00023242"/>
    </source>
</evidence>
<dbReference type="PANTHER" id="PTHR22761">
    <property type="entry name" value="CHARGED MULTIVESICULAR BODY PROTEIN"/>
    <property type="match status" value="1"/>
</dbReference>
<keyword evidence="7" id="KW-0175">Coiled coil</keyword>
<feature type="domain" description="CHMP7 winged helix" evidence="12">
    <location>
        <begin position="141"/>
        <end position="208"/>
    </location>
</feature>
<dbReference type="Pfam" id="PF03357">
    <property type="entry name" value="Snf7"/>
    <property type="match status" value="1"/>
</dbReference>
<feature type="region of interest" description="Disordered" evidence="11">
    <location>
        <begin position="384"/>
        <end position="424"/>
    </location>
</feature>
<evidence type="ECO:0000256" key="4">
    <source>
        <dbReference type="ARBA" id="ARBA00022448"/>
    </source>
</evidence>
<dbReference type="GO" id="GO:0006900">
    <property type="term" value="P:vesicle budding from membrane"/>
    <property type="evidence" value="ECO:0007669"/>
    <property type="project" value="TreeGrafter"/>
</dbReference>
<evidence type="ECO:0000256" key="3">
    <source>
        <dbReference type="ARBA" id="ARBA00006190"/>
    </source>
</evidence>
<dbReference type="Pfam" id="PF25239">
    <property type="entry name" value="WHD_CHMP7"/>
    <property type="match status" value="1"/>
</dbReference>
<keyword evidence="8" id="KW-0539">Nucleus</keyword>
<dbReference type="PANTHER" id="PTHR22761:SF21">
    <property type="entry name" value="CHARGED MULTIVESICULAR BODY PROTEIN 7"/>
    <property type="match status" value="1"/>
</dbReference>
<gene>
    <name evidence="13" type="ORF">PECUL_23A057818</name>
</gene>
<evidence type="ECO:0000256" key="6">
    <source>
        <dbReference type="ARBA" id="ARBA00022927"/>
    </source>
</evidence>
<dbReference type="GO" id="GO:0000815">
    <property type="term" value="C:ESCRT III complex"/>
    <property type="evidence" value="ECO:0007669"/>
    <property type="project" value="TreeGrafter"/>
</dbReference>
<evidence type="ECO:0000256" key="7">
    <source>
        <dbReference type="ARBA" id="ARBA00023054"/>
    </source>
</evidence>
<evidence type="ECO:0000256" key="11">
    <source>
        <dbReference type="SAM" id="MobiDB-lite"/>
    </source>
</evidence>
<comment type="similarity">
    <text evidence="3">Belongs to the SNF7 family.</text>
</comment>
<evidence type="ECO:0000256" key="1">
    <source>
        <dbReference type="ARBA" id="ARBA00004259"/>
    </source>
</evidence>
<dbReference type="AlphaFoldDB" id="A0AAD1VXC0"/>
<dbReference type="Gene3D" id="6.10.140.1230">
    <property type="match status" value="1"/>
</dbReference>
<evidence type="ECO:0000313" key="14">
    <source>
        <dbReference type="Proteomes" id="UP001295444"/>
    </source>
</evidence>
<dbReference type="GO" id="GO:0009898">
    <property type="term" value="C:cytoplasmic side of plasma membrane"/>
    <property type="evidence" value="ECO:0007669"/>
    <property type="project" value="TreeGrafter"/>
</dbReference>
<feature type="compositionally biased region" description="Basic and acidic residues" evidence="11">
    <location>
        <begin position="399"/>
        <end position="414"/>
    </location>
</feature>
<reference evidence="13" key="1">
    <citation type="submission" date="2022-03" db="EMBL/GenBank/DDBJ databases">
        <authorList>
            <person name="Alioto T."/>
            <person name="Alioto T."/>
            <person name="Gomez Garrido J."/>
        </authorList>
    </citation>
    <scope>NUCLEOTIDE SEQUENCE</scope>
</reference>
<keyword evidence="5" id="KW-0963">Cytoplasm</keyword>
<keyword evidence="4" id="KW-0813">Transport</keyword>
<keyword evidence="14" id="KW-1185">Reference proteome</keyword>
<evidence type="ECO:0000313" key="13">
    <source>
        <dbReference type="EMBL" id="CAH2275133.1"/>
    </source>
</evidence>
<dbReference type="GO" id="GO:0005635">
    <property type="term" value="C:nuclear envelope"/>
    <property type="evidence" value="ECO:0007669"/>
    <property type="project" value="UniProtKB-SubCell"/>
</dbReference>
<comment type="subcellular location">
    <subcellularLocation>
        <location evidence="2">Cytoplasm</location>
    </subcellularLocation>
    <subcellularLocation>
        <location evidence="1">Nucleus envelope</location>
    </subcellularLocation>
</comment>
<dbReference type="GO" id="GO:0032511">
    <property type="term" value="P:late endosome to vacuole transport via multivesicular body sorting pathway"/>
    <property type="evidence" value="ECO:0007669"/>
    <property type="project" value="TreeGrafter"/>
</dbReference>
<dbReference type="GO" id="GO:0005771">
    <property type="term" value="C:multivesicular body"/>
    <property type="evidence" value="ECO:0007669"/>
    <property type="project" value="TreeGrafter"/>
</dbReference>